<evidence type="ECO:0000256" key="1">
    <source>
        <dbReference type="SAM" id="MobiDB-lite"/>
    </source>
</evidence>
<name>A0A087CY83_BIFRU</name>
<proteinExistence type="predicted"/>
<accession>A0A087CY83</accession>
<dbReference type="Proteomes" id="UP000029078">
    <property type="component" value="Unassembled WGS sequence"/>
</dbReference>
<dbReference type="Gene3D" id="3.40.50.300">
    <property type="entry name" value="P-loop containing nucleotide triphosphate hydrolases"/>
    <property type="match status" value="1"/>
</dbReference>
<dbReference type="InterPro" id="IPR027417">
    <property type="entry name" value="P-loop_NTPase"/>
</dbReference>
<feature type="region of interest" description="Disordered" evidence="1">
    <location>
        <begin position="1"/>
        <end position="26"/>
    </location>
</feature>
<dbReference type="GO" id="GO:0005524">
    <property type="term" value="F:ATP binding"/>
    <property type="evidence" value="ECO:0007669"/>
    <property type="project" value="UniProtKB-KW"/>
</dbReference>
<dbReference type="GO" id="GO:0005886">
    <property type="term" value="C:plasma membrane"/>
    <property type="evidence" value="ECO:0007669"/>
    <property type="project" value="TreeGrafter"/>
</dbReference>
<dbReference type="InterPro" id="IPR003439">
    <property type="entry name" value="ABC_transporter-like_ATP-bd"/>
</dbReference>
<gene>
    <name evidence="3" type="ORF">BRUM_1649</name>
</gene>
<keyword evidence="4" id="KW-1185">Reference proteome</keyword>
<organism evidence="3 4">
    <name type="scientific">Bifidobacterium ruminantium</name>
    <dbReference type="NCBI Taxonomy" id="78346"/>
    <lineage>
        <taxon>Bacteria</taxon>
        <taxon>Bacillati</taxon>
        <taxon>Actinomycetota</taxon>
        <taxon>Actinomycetes</taxon>
        <taxon>Bifidobacteriales</taxon>
        <taxon>Bifidobacteriaceae</taxon>
        <taxon>Bifidobacterium</taxon>
    </lineage>
</organism>
<comment type="caution">
    <text evidence="3">The sequence shown here is derived from an EMBL/GenBank/DDBJ whole genome shotgun (WGS) entry which is preliminary data.</text>
</comment>
<evidence type="ECO:0000313" key="3">
    <source>
        <dbReference type="EMBL" id="KFI88233.1"/>
    </source>
</evidence>
<keyword evidence="3" id="KW-0547">Nucleotide-binding</keyword>
<dbReference type="eggNOG" id="COG1136">
    <property type="taxonomic scope" value="Bacteria"/>
</dbReference>
<dbReference type="InterPro" id="IPR015854">
    <property type="entry name" value="ABC_transpr_LolD-like"/>
</dbReference>
<feature type="domain" description="ABC transporter" evidence="2">
    <location>
        <begin position="187"/>
        <end position="308"/>
    </location>
</feature>
<dbReference type="Pfam" id="PF00005">
    <property type="entry name" value="ABC_tran"/>
    <property type="match status" value="1"/>
</dbReference>
<dbReference type="STRING" id="78346.BRUM_1649"/>
<feature type="compositionally biased region" description="Basic and acidic residues" evidence="1">
    <location>
        <begin position="1"/>
        <end position="10"/>
    </location>
</feature>
<sequence length="356" mass="38314">MSDKDVKDTENETLTSADGVDGNDASVSIDSIEAVDFAVVYDDTDDAGDTADHAASGTAESQEATADKEDAEGIATEDSVASDNANRVNETLALGTTDDKTPLAGRESVKADSATSVSSQIDREIKHRRKKDAFFFKTNPTFALDHVTVNDRKTGRNVLDDVSLAFHAGATYAVLVDADDVEQHQALLATMVGMMRTTSGNVMHKSTNIADVEPVDVLGHRIGFIPQRFSVRGDLDAESNVLYAMDASNRNFLQPKPVIARELLKRVGFEEVTSGMPVGKLSELDQRRVAIARALSCEAEVIIADEPTVGLNHDDAAVVLGLLKKAKRDEDRKRAIIVVTSDPGVADQMEHCAELD</sequence>
<feature type="region of interest" description="Disordered" evidence="1">
    <location>
        <begin position="44"/>
        <end position="72"/>
    </location>
</feature>
<evidence type="ECO:0000313" key="4">
    <source>
        <dbReference type="Proteomes" id="UP000029078"/>
    </source>
</evidence>
<reference evidence="3 4" key="1">
    <citation type="submission" date="2014-03" db="EMBL/GenBank/DDBJ databases">
        <title>Genomics of Bifidobacteria.</title>
        <authorList>
            <person name="Ventura M."/>
            <person name="Milani C."/>
            <person name="Lugli G.A."/>
        </authorList>
    </citation>
    <scope>NUCLEOTIDE SEQUENCE [LARGE SCALE GENOMIC DNA]</scope>
    <source>
        <strain evidence="3 4">LMG 21811</strain>
    </source>
</reference>
<protein>
    <submittedName>
        <fullName evidence="3">ABC transporter, ATP-binding protein</fullName>
    </submittedName>
</protein>
<feature type="region of interest" description="Disordered" evidence="1">
    <location>
        <begin position="94"/>
        <end position="115"/>
    </location>
</feature>
<dbReference type="EMBL" id="JGZL01000010">
    <property type="protein sequence ID" value="KFI88233.1"/>
    <property type="molecule type" value="Genomic_DNA"/>
</dbReference>
<dbReference type="SUPFAM" id="SSF52540">
    <property type="entry name" value="P-loop containing nucleoside triphosphate hydrolases"/>
    <property type="match status" value="1"/>
</dbReference>
<dbReference type="RefSeq" id="WP_026647119.1">
    <property type="nucleotide sequence ID" value="NZ_JGZL01000010.1"/>
</dbReference>
<evidence type="ECO:0000259" key="2">
    <source>
        <dbReference type="Pfam" id="PF00005"/>
    </source>
</evidence>
<dbReference type="GO" id="GO:0016887">
    <property type="term" value="F:ATP hydrolysis activity"/>
    <property type="evidence" value="ECO:0007669"/>
    <property type="project" value="InterPro"/>
</dbReference>
<dbReference type="GO" id="GO:0022857">
    <property type="term" value="F:transmembrane transporter activity"/>
    <property type="evidence" value="ECO:0007669"/>
    <property type="project" value="TreeGrafter"/>
</dbReference>
<keyword evidence="3" id="KW-0067">ATP-binding</keyword>
<dbReference type="PANTHER" id="PTHR24220">
    <property type="entry name" value="IMPORT ATP-BINDING PROTEIN"/>
    <property type="match status" value="1"/>
</dbReference>
<dbReference type="AlphaFoldDB" id="A0A087CY83"/>